<dbReference type="AlphaFoldDB" id="A0A9X4RFM4"/>
<accession>A0A9X4RFM4</accession>
<dbReference type="InterPro" id="IPR024516">
    <property type="entry name" value="Mce_C"/>
</dbReference>
<evidence type="ECO:0000313" key="4">
    <source>
        <dbReference type="Proteomes" id="UP001152755"/>
    </source>
</evidence>
<dbReference type="EMBL" id="JANRHA010000018">
    <property type="protein sequence ID" value="MDG3016853.1"/>
    <property type="molecule type" value="Genomic_DNA"/>
</dbReference>
<name>A0A9X4RFM4_9ACTN</name>
<organism evidence="3 4">
    <name type="scientific">Speluncibacter jeojiensis</name>
    <dbReference type="NCBI Taxonomy" id="2710754"/>
    <lineage>
        <taxon>Bacteria</taxon>
        <taxon>Bacillati</taxon>
        <taxon>Actinomycetota</taxon>
        <taxon>Actinomycetes</taxon>
        <taxon>Mycobacteriales</taxon>
        <taxon>Speluncibacteraceae</taxon>
        <taxon>Speluncibacter</taxon>
    </lineage>
</organism>
<dbReference type="InterPro" id="IPR003399">
    <property type="entry name" value="Mce/MlaD"/>
</dbReference>
<proteinExistence type="predicted"/>
<gene>
    <name evidence="3" type="ORF">NVS88_20065</name>
</gene>
<protein>
    <submittedName>
        <fullName evidence="3">MCE family protein</fullName>
    </submittedName>
</protein>
<dbReference type="InterPro" id="IPR052336">
    <property type="entry name" value="MlaD_Phospholipid_Transporter"/>
</dbReference>
<dbReference type="GO" id="GO:0051701">
    <property type="term" value="P:biological process involved in interaction with host"/>
    <property type="evidence" value="ECO:0007669"/>
    <property type="project" value="TreeGrafter"/>
</dbReference>
<dbReference type="RefSeq" id="WP_332520730.1">
    <property type="nucleotide sequence ID" value="NZ_JANRHA010000018.1"/>
</dbReference>
<dbReference type="Pfam" id="PF02470">
    <property type="entry name" value="MlaD"/>
    <property type="match status" value="1"/>
</dbReference>
<dbReference type="InterPro" id="IPR005693">
    <property type="entry name" value="Mce"/>
</dbReference>
<dbReference type="PANTHER" id="PTHR33371:SF19">
    <property type="entry name" value="MCE-FAMILY PROTEIN MCE4A"/>
    <property type="match status" value="1"/>
</dbReference>
<evidence type="ECO:0000313" key="3">
    <source>
        <dbReference type="EMBL" id="MDG3016853.1"/>
    </source>
</evidence>
<reference evidence="3" key="1">
    <citation type="submission" date="2022-08" db="EMBL/GenBank/DDBJ databases">
        <title>Genome analysis of Corynebacteriales strain.</title>
        <authorList>
            <person name="Lee S.D."/>
        </authorList>
    </citation>
    <scope>NUCLEOTIDE SEQUENCE</scope>
    <source>
        <strain evidence="3">D3-21</strain>
    </source>
</reference>
<comment type="caution">
    <text evidence="3">The sequence shown here is derived from an EMBL/GenBank/DDBJ whole genome shotgun (WGS) entry which is preliminary data.</text>
</comment>
<dbReference type="NCBIfam" id="TIGR00996">
    <property type="entry name" value="Mtu_fam_mce"/>
    <property type="match status" value="1"/>
</dbReference>
<feature type="domain" description="Mammalian cell entry C-terminal" evidence="2">
    <location>
        <begin position="127"/>
        <end position="344"/>
    </location>
</feature>
<dbReference type="PANTHER" id="PTHR33371">
    <property type="entry name" value="INTERMEMBRANE PHOSPHOLIPID TRANSPORT SYSTEM BINDING PROTEIN MLAD-RELATED"/>
    <property type="match status" value="1"/>
</dbReference>
<evidence type="ECO:0000259" key="2">
    <source>
        <dbReference type="Pfam" id="PF11887"/>
    </source>
</evidence>
<dbReference type="Proteomes" id="UP001152755">
    <property type="component" value="Unassembled WGS sequence"/>
</dbReference>
<sequence length="407" mass="41841">MPTISDHPQRPGWVRKLAAVGLVAAVAGAASLALVAYTGGLHAAATVTVISQRAGLVMDPGARVKLRGVTIGKVGSIRLLGDDEAELVLRVDPAALGTIASNARVDIASPTVFGAKDVEFEDPPSPSPARLTDGSVVRASNVTVELNSVFQRLTAVLDTVEPHKLDATLSAIATTLTGRGAALGTALDRADQTLRQLNSAGPALEHDLAALAPVTATYADVAPNLMHTAANATALGRTVIEQSKNLDLLLLNTVGLANTGRDLLGDNSAGLTTVLDVLRPTTGLLAEYSPGIPCLFKGLDASSRIGHDAYSAQPGVKMSFGLLMGAQSYRYPQDLPKVAATGGPHCMGLPDISADQHAKYLVTDTGVNPLAPDNQGPKANAPSAADLMSYLFGVPVDPAALRARAGK</sequence>
<dbReference type="Pfam" id="PF11887">
    <property type="entry name" value="Mce4_CUP1"/>
    <property type="match status" value="1"/>
</dbReference>
<feature type="domain" description="Mce/MlaD" evidence="1">
    <location>
        <begin position="46"/>
        <end position="121"/>
    </location>
</feature>
<keyword evidence="4" id="KW-1185">Reference proteome</keyword>
<dbReference type="GO" id="GO:0005576">
    <property type="term" value="C:extracellular region"/>
    <property type="evidence" value="ECO:0007669"/>
    <property type="project" value="TreeGrafter"/>
</dbReference>
<evidence type="ECO:0000259" key="1">
    <source>
        <dbReference type="Pfam" id="PF02470"/>
    </source>
</evidence>